<name>A0A5C1ACZ6_9BACT</name>
<keyword evidence="7" id="KW-0812">Transmembrane</keyword>
<dbReference type="InterPro" id="IPR008271">
    <property type="entry name" value="Ser/Thr_kinase_AS"/>
</dbReference>
<feature type="compositionally biased region" description="Polar residues" evidence="6">
    <location>
        <begin position="393"/>
        <end position="411"/>
    </location>
</feature>
<evidence type="ECO:0000256" key="4">
    <source>
        <dbReference type="ARBA" id="ARBA00022840"/>
    </source>
</evidence>
<reference evidence="10" key="1">
    <citation type="submission" date="2019-08" db="EMBL/GenBank/DDBJ databases">
        <title>Limnoglobus roseus gen. nov., sp. nov., a novel freshwater planctomycete with a giant genome from the family Gemmataceae.</title>
        <authorList>
            <person name="Kulichevskaya I.S."/>
            <person name="Naumoff D.G."/>
            <person name="Miroshnikov K."/>
            <person name="Ivanova A."/>
            <person name="Philippov D.A."/>
            <person name="Hakobyan A."/>
            <person name="Rijpstra I.C."/>
            <person name="Sinninghe Damste J.S."/>
            <person name="Liesack W."/>
            <person name="Dedysh S.N."/>
        </authorList>
    </citation>
    <scope>NUCLEOTIDE SEQUENCE [LARGE SCALE GENOMIC DNA]</scope>
    <source>
        <strain evidence="10">PX52</strain>
    </source>
</reference>
<feature type="compositionally biased region" description="Pro residues" evidence="6">
    <location>
        <begin position="413"/>
        <end position="425"/>
    </location>
</feature>
<evidence type="ECO:0000256" key="2">
    <source>
        <dbReference type="ARBA" id="ARBA00022741"/>
    </source>
</evidence>
<keyword evidence="4 5" id="KW-0067">ATP-binding</keyword>
<evidence type="ECO:0000256" key="5">
    <source>
        <dbReference type="PROSITE-ProRule" id="PRU10141"/>
    </source>
</evidence>
<evidence type="ECO:0000256" key="7">
    <source>
        <dbReference type="SAM" id="Phobius"/>
    </source>
</evidence>
<keyword evidence="3 9" id="KW-0418">Kinase</keyword>
<dbReference type="GO" id="GO:0004674">
    <property type="term" value="F:protein serine/threonine kinase activity"/>
    <property type="evidence" value="ECO:0007669"/>
    <property type="project" value="UniProtKB-KW"/>
</dbReference>
<evidence type="ECO:0000313" key="10">
    <source>
        <dbReference type="Proteomes" id="UP000324974"/>
    </source>
</evidence>
<evidence type="ECO:0000256" key="6">
    <source>
        <dbReference type="SAM" id="MobiDB-lite"/>
    </source>
</evidence>
<dbReference type="AlphaFoldDB" id="A0A5C1ACZ6"/>
<keyword evidence="1" id="KW-0808">Transferase</keyword>
<feature type="transmembrane region" description="Helical" evidence="7">
    <location>
        <begin position="484"/>
        <end position="506"/>
    </location>
</feature>
<keyword evidence="9" id="KW-0723">Serine/threonine-protein kinase</keyword>
<dbReference type="SUPFAM" id="SSF56112">
    <property type="entry name" value="Protein kinase-like (PK-like)"/>
    <property type="match status" value="1"/>
</dbReference>
<dbReference type="PANTHER" id="PTHR43289">
    <property type="entry name" value="MITOGEN-ACTIVATED PROTEIN KINASE KINASE KINASE 20-RELATED"/>
    <property type="match status" value="1"/>
</dbReference>
<keyword evidence="2 5" id="KW-0547">Nucleotide-binding</keyword>
<dbReference type="InterPro" id="IPR000719">
    <property type="entry name" value="Prot_kinase_dom"/>
</dbReference>
<dbReference type="SMART" id="SM00220">
    <property type="entry name" value="S_TKc"/>
    <property type="match status" value="1"/>
</dbReference>
<dbReference type="InterPro" id="IPR017441">
    <property type="entry name" value="Protein_kinase_ATP_BS"/>
</dbReference>
<organism evidence="9 10">
    <name type="scientific">Limnoglobus roseus</name>
    <dbReference type="NCBI Taxonomy" id="2598579"/>
    <lineage>
        <taxon>Bacteria</taxon>
        <taxon>Pseudomonadati</taxon>
        <taxon>Planctomycetota</taxon>
        <taxon>Planctomycetia</taxon>
        <taxon>Gemmatales</taxon>
        <taxon>Gemmataceae</taxon>
        <taxon>Limnoglobus</taxon>
    </lineage>
</organism>
<keyword evidence="10" id="KW-1185">Reference proteome</keyword>
<dbReference type="OrthoDB" id="6111975at2"/>
<dbReference type="Gene3D" id="1.10.510.10">
    <property type="entry name" value="Transferase(Phosphotransferase) domain 1"/>
    <property type="match status" value="1"/>
</dbReference>
<sequence length="510" mass="55180">MPAPTTTADLLELIRKSHLLGDSQLEELFQKSNNSAPDTVVKQLQADGVLTSFQAEQLLKGRHKGFVLGKYRLLDRIGMGGMGQVYLAEHASMKRRVALKVLPPDRGKSEFARERFLRESRAAAALEHPNLVRAYDVEMEGDVAFLVMEYIDGVTLHDLIVRRGKIDPARAAHYLWQIANGLQAIHSFSLVHRDIKPANVLLDRGGVVRILDLGLVRSELDDDALTRGEGAKMVGTADYLAPEQAIECSKVDSRADLYSLGCTAYYLLTGQPPFPSDKISQKLIAHQTKAPPSLRELVPGIPGALADLVQQLLAKKPGDRPQSAAEVLDGLAPFAQASLPNADDFPTPGTVSVARNGISLNGFVSMNIVSKNQGSQASGSGSAIRFQAESNPKLTPSQVNQQTATDSTQETLPVPPTAPAKPPAVKPTRRKKEEPPPMIIELPKLQPRAVEPPPREDSTAVKAGNLFREKPTRPQNAERPEKKVHLIAIGLACVLAFAAAVGLYVLGVKP</sequence>
<feature type="region of interest" description="Disordered" evidence="6">
    <location>
        <begin position="393"/>
        <end position="479"/>
    </location>
</feature>
<dbReference type="EMBL" id="CP042425">
    <property type="protein sequence ID" value="QEL16515.1"/>
    <property type="molecule type" value="Genomic_DNA"/>
</dbReference>
<proteinExistence type="predicted"/>
<feature type="domain" description="Protein kinase" evidence="8">
    <location>
        <begin position="71"/>
        <end position="335"/>
    </location>
</feature>
<dbReference type="CDD" id="cd14014">
    <property type="entry name" value="STKc_PknB_like"/>
    <property type="match status" value="1"/>
</dbReference>
<protein>
    <submittedName>
        <fullName evidence="9">Serine/threonine protein kinase</fullName>
    </submittedName>
</protein>
<evidence type="ECO:0000259" key="8">
    <source>
        <dbReference type="PROSITE" id="PS50011"/>
    </source>
</evidence>
<evidence type="ECO:0000313" key="9">
    <source>
        <dbReference type="EMBL" id="QEL16515.1"/>
    </source>
</evidence>
<dbReference type="RefSeq" id="WP_149111238.1">
    <property type="nucleotide sequence ID" value="NZ_CP042425.1"/>
</dbReference>
<dbReference type="PROSITE" id="PS50011">
    <property type="entry name" value="PROTEIN_KINASE_DOM"/>
    <property type="match status" value="1"/>
</dbReference>
<gene>
    <name evidence="9" type="ORF">PX52LOC_03474</name>
</gene>
<accession>A0A5C1ACZ6</accession>
<keyword evidence="7" id="KW-0472">Membrane</keyword>
<feature type="compositionally biased region" description="Basic and acidic residues" evidence="6">
    <location>
        <begin position="467"/>
        <end position="479"/>
    </location>
</feature>
<dbReference type="GO" id="GO:0005524">
    <property type="term" value="F:ATP binding"/>
    <property type="evidence" value="ECO:0007669"/>
    <property type="project" value="UniProtKB-UniRule"/>
</dbReference>
<dbReference type="Pfam" id="PF00069">
    <property type="entry name" value="Pkinase"/>
    <property type="match status" value="1"/>
</dbReference>
<dbReference type="Proteomes" id="UP000324974">
    <property type="component" value="Chromosome"/>
</dbReference>
<dbReference type="Gene3D" id="3.30.200.20">
    <property type="entry name" value="Phosphorylase Kinase, domain 1"/>
    <property type="match status" value="1"/>
</dbReference>
<feature type="binding site" evidence="5">
    <location>
        <position position="100"/>
    </location>
    <ligand>
        <name>ATP</name>
        <dbReference type="ChEBI" id="CHEBI:30616"/>
    </ligand>
</feature>
<keyword evidence="7" id="KW-1133">Transmembrane helix</keyword>
<dbReference type="InterPro" id="IPR011009">
    <property type="entry name" value="Kinase-like_dom_sf"/>
</dbReference>
<dbReference type="PANTHER" id="PTHR43289:SF34">
    <property type="entry name" value="SERINE_THREONINE-PROTEIN KINASE YBDM-RELATED"/>
    <property type="match status" value="1"/>
</dbReference>
<dbReference type="KEGG" id="lrs:PX52LOC_03474"/>
<dbReference type="PROSITE" id="PS00108">
    <property type="entry name" value="PROTEIN_KINASE_ST"/>
    <property type="match status" value="1"/>
</dbReference>
<dbReference type="PROSITE" id="PS00107">
    <property type="entry name" value="PROTEIN_KINASE_ATP"/>
    <property type="match status" value="1"/>
</dbReference>
<evidence type="ECO:0000256" key="1">
    <source>
        <dbReference type="ARBA" id="ARBA00022679"/>
    </source>
</evidence>
<evidence type="ECO:0000256" key="3">
    <source>
        <dbReference type="ARBA" id="ARBA00022777"/>
    </source>
</evidence>